<comment type="caution">
    <text evidence="2">The sequence shown here is derived from an EMBL/GenBank/DDBJ whole genome shotgun (WGS) entry which is preliminary data.</text>
</comment>
<dbReference type="GO" id="GO:0003824">
    <property type="term" value="F:catalytic activity"/>
    <property type="evidence" value="ECO:0007669"/>
    <property type="project" value="InterPro"/>
</dbReference>
<name>A0AAU9U368_EUPED</name>
<dbReference type="SUPFAM" id="SSF56672">
    <property type="entry name" value="DNA/RNA polymerases"/>
    <property type="match status" value="1"/>
</dbReference>
<accession>A0AAU9U368</accession>
<dbReference type="CDD" id="cd01650">
    <property type="entry name" value="RT_nLTR_like"/>
    <property type="match status" value="1"/>
</dbReference>
<dbReference type="InterPro" id="IPR036691">
    <property type="entry name" value="Endo/exonu/phosph_ase_sf"/>
</dbReference>
<reference evidence="2" key="1">
    <citation type="submission" date="2022-03" db="EMBL/GenBank/DDBJ databases">
        <authorList>
            <person name="Tunstrom K."/>
        </authorList>
    </citation>
    <scope>NUCLEOTIDE SEQUENCE</scope>
</reference>
<sequence>MDQKSIRDDNYKLKLTSFNCKSLKRSIDSVRSLCVASDVVALQETWLLPHDLAYLSTVNDDFVATGTSAVDTSAGMLRGRPYGGVALLWRKSSFTAVSVVKCNNARLCSIKSKIRENNVLIFSVYMPTDCTDNLPEFTDCLSEINAVAEDTGISMVFVLGDFNAQPGELFFNEMQHFCVEQKWLCADFELLPSSGETFTYISDVHGCTRWLDHCLVTSMAMGYIENITVNNSVSWSDHYPLEICCNLNPLHTQFVSSQVTNNKIFWGQRDSDQTKLFTETCNKKLSKLVFPMELKECYGKTCCKAEHKLVIDNMYSHIVSILQSGAIASHKTVRQNKKGYITGWNRHVRPLHGRARQCFQSWLMAGRPSSGVTYDDMRESRRLFKNKLKWCQDHEDKIKMDILASTHDSKQFGRFWQQTNRLNARASLPVEVGGITGSQNIANMFKTHFRIEPLSVFDQMRDDARDTLDPRIDPLRFSVCEVNDAIRSMKRGRSPGHDGLSVEHLRYAGVHLSSVLAMLYNLCVSHGHLPDAMMMTLVVPIVKNRTGDVADRSNYRPISLATIIAKVLDSLLDTYLKKAIKIHDAQFGFKPKLSTESAIMCLKQTVRYYTDRKTQVYACFLDLSKAFDLVSYDVLWHKLRTETSLRPELLSLLQFWYGNQSNVVKWGDAMSDPYKLSCGVRQGGLTSPRLFNLFVNQLIEGLGRAGVGCSVDGVFINNISYADDMVLLSPSVGGLRKLLKICEEYAERNGLRYNAKKSEFLVFRGKNKPTTFQPIIQLCGSPLKQVAEFKYLGHIVNERLIDDDDIERERRALSVRGNMLARRFARCNREVKLTLFRAYCQTFYTCSLWADYTQRTFRTLRVQYNNVLRAILGKPRHCSASAMFAEARVDDFYAILRKRVASMMSRLVNSTNTLLSTLACKLDSPLWRSWNGAHTYENKRVCS</sequence>
<dbReference type="PANTHER" id="PTHR47027:SF20">
    <property type="entry name" value="REVERSE TRANSCRIPTASE-LIKE PROTEIN WITH RNA-DIRECTED DNA POLYMERASE DOMAIN"/>
    <property type="match status" value="1"/>
</dbReference>
<proteinExistence type="predicted"/>
<dbReference type="InterPro" id="IPR000477">
    <property type="entry name" value="RT_dom"/>
</dbReference>
<organism evidence="2 3">
    <name type="scientific">Euphydryas editha</name>
    <name type="common">Edith's checkerspot</name>
    <dbReference type="NCBI Taxonomy" id="104508"/>
    <lineage>
        <taxon>Eukaryota</taxon>
        <taxon>Metazoa</taxon>
        <taxon>Ecdysozoa</taxon>
        <taxon>Arthropoda</taxon>
        <taxon>Hexapoda</taxon>
        <taxon>Insecta</taxon>
        <taxon>Pterygota</taxon>
        <taxon>Neoptera</taxon>
        <taxon>Endopterygota</taxon>
        <taxon>Lepidoptera</taxon>
        <taxon>Glossata</taxon>
        <taxon>Ditrysia</taxon>
        <taxon>Papilionoidea</taxon>
        <taxon>Nymphalidae</taxon>
        <taxon>Nymphalinae</taxon>
        <taxon>Euphydryas</taxon>
    </lineage>
</organism>
<keyword evidence="3" id="KW-1185">Reference proteome</keyword>
<evidence type="ECO:0000259" key="1">
    <source>
        <dbReference type="PROSITE" id="PS50878"/>
    </source>
</evidence>
<dbReference type="Pfam" id="PF03372">
    <property type="entry name" value="Exo_endo_phos"/>
    <property type="match status" value="1"/>
</dbReference>
<dbReference type="InterPro" id="IPR043502">
    <property type="entry name" value="DNA/RNA_pol_sf"/>
</dbReference>
<protein>
    <recommendedName>
        <fullName evidence="1">Reverse transcriptase domain-containing protein</fullName>
    </recommendedName>
</protein>
<evidence type="ECO:0000313" key="2">
    <source>
        <dbReference type="EMBL" id="CAH2093374.1"/>
    </source>
</evidence>
<dbReference type="InterPro" id="IPR005135">
    <property type="entry name" value="Endo/exonuclease/phosphatase"/>
</dbReference>
<dbReference type="EMBL" id="CAKOGL010000013">
    <property type="protein sequence ID" value="CAH2093374.1"/>
    <property type="molecule type" value="Genomic_DNA"/>
</dbReference>
<dbReference type="Proteomes" id="UP001153954">
    <property type="component" value="Unassembled WGS sequence"/>
</dbReference>
<dbReference type="GO" id="GO:0071897">
    <property type="term" value="P:DNA biosynthetic process"/>
    <property type="evidence" value="ECO:0007669"/>
    <property type="project" value="UniProtKB-ARBA"/>
</dbReference>
<gene>
    <name evidence="2" type="ORF">EEDITHA_LOCUS9047</name>
</gene>
<evidence type="ECO:0000313" key="3">
    <source>
        <dbReference type="Proteomes" id="UP001153954"/>
    </source>
</evidence>
<dbReference type="PROSITE" id="PS50878">
    <property type="entry name" value="RT_POL"/>
    <property type="match status" value="1"/>
</dbReference>
<feature type="domain" description="Reverse transcriptase" evidence="1">
    <location>
        <begin position="522"/>
        <end position="796"/>
    </location>
</feature>
<dbReference type="AlphaFoldDB" id="A0AAU9U368"/>
<dbReference type="Pfam" id="PF00078">
    <property type="entry name" value="RVT_1"/>
    <property type="match status" value="1"/>
</dbReference>
<dbReference type="PANTHER" id="PTHR47027">
    <property type="entry name" value="REVERSE TRANSCRIPTASE DOMAIN-CONTAINING PROTEIN"/>
    <property type="match status" value="1"/>
</dbReference>
<dbReference type="Gene3D" id="3.60.10.10">
    <property type="entry name" value="Endonuclease/exonuclease/phosphatase"/>
    <property type="match status" value="1"/>
</dbReference>
<dbReference type="SUPFAM" id="SSF56219">
    <property type="entry name" value="DNase I-like"/>
    <property type="match status" value="1"/>
</dbReference>